<reference evidence="3 4" key="1">
    <citation type="journal article" date="2018" name="Mol. Biol. Evol.">
        <title>Broad Genomic Sampling Reveals a Smut Pathogenic Ancestry of the Fungal Clade Ustilaginomycotina.</title>
        <authorList>
            <person name="Kijpornyongpan T."/>
            <person name="Mondo S.J."/>
            <person name="Barry K."/>
            <person name="Sandor L."/>
            <person name="Lee J."/>
            <person name="Lipzen A."/>
            <person name="Pangilinan J."/>
            <person name="LaButti K."/>
            <person name="Hainaut M."/>
            <person name="Henrissat B."/>
            <person name="Grigoriev I.V."/>
            <person name="Spatafora J.W."/>
            <person name="Aime M.C."/>
        </authorList>
    </citation>
    <scope>NUCLEOTIDE SEQUENCE [LARGE SCALE GENOMIC DNA]</scope>
    <source>
        <strain evidence="3 4">MCA 4198</strain>
    </source>
</reference>
<proteinExistence type="predicted"/>
<feature type="region of interest" description="Disordered" evidence="1">
    <location>
        <begin position="195"/>
        <end position="260"/>
    </location>
</feature>
<evidence type="ECO:0000313" key="3">
    <source>
        <dbReference type="EMBL" id="PWN87316.1"/>
    </source>
</evidence>
<feature type="compositionally biased region" description="Polar residues" evidence="1">
    <location>
        <begin position="248"/>
        <end position="260"/>
    </location>
</feature>
<evidence type="ECO:0000256" key="1">
    <source>
        <dbReference type="SAM" id="MobiDB-lite"/>
    </source>
</evidence>
<feature type="signal peptide" evidence="2">
    <location>
        <begin position="1"/>
        <end position="22"/>
    </location>
</feature>
<name>A0A316YCU4_9BASI</name>
<keyword evidence="2" id="KW-0732">Signal</keyword>
<dbReference type="EMBL" id="KZ819640">
    <property type="protein sequence ID" value="PWN87316.1"/>
    <property type="molecule type" value="Genomic_DNA"/>
</dbReference>
<organism evidence="3 4">
    <name type="scientific">Acaromyces ingoldii</name>
    <dbReference type="NCBI Taxonomy" id="215250"/>
    <lineage>
        <taxon>Eukaryota</taxon>
        <taxon>Fungi</taxon>
        <taxon>Dikarya</taxon>
        <taxon>Basidiomycota</taxon>
        <taxon>Ustilaginomycotina</taxon>
        <taxon>Exobasidiomycetes</taxon>
        <taxon>Exobasidiales</taxon>
        <taxon>Cryptobasidiaceae</taxon>
        <taxon>Acaromyces</taxon>
    </lineage>
</organism>
<protein>
    <submittedName>
        <fullName evidence="3">Uncharacterized protein</fullName>
    </submittedName>
</protein>
<dbReference type="InParanoid" id="A0A316YCU4"/>
<dbReference type="GeneID" id="37042042"/>
<accession>A0A316YCU4</accession>
<gene>
    <name evidence="3" type="ORF">FA10DRAFT_262486</name>
</gene>
<evidence type="ECO:0000313" key="4">
    <source>
        <dbReference type="Proteomes" id="UP000245768"/>
    </source>
</evidence>
<dbReference type="Proteomes" id="UP000245768">
    <property type="component" value="Unassembled WGS sequence"/>
</dbReference>
<dbReference type="RefSeq" id="XP_025374514.1">
    <property type="nucleotide sequence ID" value="XM_025520126.1"/>
</dbReference>
<keyword evidence="4" id="KW-1185">Reference proteome</keyword>
<evidence type="ECO:0000256" key="2">
    <source>
        <dbReference type="SAM" id="SignalP"/>
    </source>
</evidence>
<sequence length="260" mass="28750">MRFQISSFLLAQVFIQMTSTLAMRRGVDPTGNSISRRRLTQQSSYDGSFDTYMDQDARRDDTDESFMNSRLDASTDRLATEECSTSEVDPKDIETIAQINSEIGKRKAFQGALGVICARTDEETLAMTSHAAAEINALKHQIRELYVMKATLPCREHYGVSCWQELMAMKSGNQDWSKEVQGYIASFRSHVREDRSTPLVCSSGEPSTAETEDNRDFHLGNTSDNNDGDGDDEGVSSCASSKGPKTGEYSSQAAFKTTAP</sequence>
<dbReference type="AlphaFoldDB" id="A0A316YCU4"/>
<feature type="chain" id="PRO_5016377469" evidence="2">
    <location>
        <begin position="23"/>
        <end position="260"/>
    </location>
</feature>